<evidence type="ECO:0000313" key="1">
    <source>
        <dbReference type="EMBL" id="SNR61176.1"/>
    </source>
</evidence>
<name>A0A238XQ77_9BACT</name>
<sequence length="144" mass="16334">MPQVAARISTDHEKWLKDFFKTKSAGAEFILPWAVDVFFKMIRGVSVEFTTAELKTILEAHRDVRLLPNQSKQAYLMLRVESACDEHEAHITHGASRSNLEIKLRRLSDLQATALMIWATAYWTSKAWGGVSLDDYVKMTCTGS</sequence>
<protein>
    <submittedName>
        <fullName evidence="1">Uncharacterized protein</fullName>
    </submittedName>
</protein>
<organism evidence="1 2">
    <name type="scientific">Humidesulfovibrio mexicanus</name>
    <dbReference type="NCBI Taxonomy" id="147047"/>
    <lineage>
        <taxon>Bacteria</taxon>
        <taxon>Pseudomonadati</taxon>
        <taxon>Thermodesulfobacteriota</taxon>
        <taxon>Desulfovibrionia</taxon>
        <taxon>Desulfovibrionales</taxon>
        <taxon>Desulfovibrionaceae</taxon>
        <taxon>Humidesulfovibrio</taxon>
    </lineage>
</organism>
<dbReference type="RefSeq" id="WP_089271070.1">
    <property type="nucleotide sequence ID" value="NZ_FZOC01000001.1"/>
</dbReference>
<evidence type="ECO:0000313" key="2">
    <source>
        <dbReference type="Proteomes" id="UP000198324"/>
    </source>
</evidence>
<dbReference type="Proteomes" id="UP000198324">
    <property type="component" value="Unassembled WGS sequence"/>
</dbReference>
<reference evidence="1 2" key="1">
    <citation type="submission" date="2017-06" db="EMBL/GenBank/DDBJ databases">
        <authorList>
            <person name="Kim H.J."/>
            <person name="Triplett B.A."/>
        </authorList>
    </citation>
    <scope>NUCLEOTIDE SEQUENCE [LARGE SCALE GENOMIC DNA]</scope>
    <source>
        <strain evidence="1 2">DSM 13116</strain>
    </source>
</reference>
<dbReference type="EMBL" id="FZOC01000001">
    <property type="protein sequence ID" value="SNR61176.1"/>
    <property type="molecule type" value="Genomic_DNA"/>
</dbReference>
<accession>A0A238XQ77</accession>
<dbReference type="AlphaFoldDB" id="A0A238XQ77"/>
<proteinExistence type="predicted"/>
<keyword evidence="2" id="KW-1185">Reference proteome</keyword>
<gene>
    <name evidence="1" type="ORF">SAMN04488503_0343</name>
</gene>
<dbReference type="OrthoDB" id="5453797at2"/>